<accession>A0A5B8YJU1</accession>
<accession>A0A4Y6Q285</accession>
<dbReference type="InterPro" id="IPR036457">
    <property type="entry name" value="PPM-type-like_dom_sf"/>
</dbReference>
<protein>
    <submittedName>
        <fullName evidence="2">Stp1/IreP family PP2C-type Ser/Thr phosphatase</fullName>
    </submittedName>
</protein>
<dbReference type="GO" id="GO:0004722">
    <property type="term" value="F:protein serine/threonine phosphatase activity"/>
    <property type="evidence" value="ECO:0007669"/>
    <property type="project" value="InterPro"/>
</dbReference>
<dbReference type="PANTHER" id="PTHR13832">
    <property type="entry name" value="PROTEIN PHOSPHATASE 2C"/>
    <property type="match status" value="1"/>
</dbReference>
<dbReference type="Gene3D" id="3.60.40.10">
    <property type="entry name" value="PPM-type phosphatase domain"/>
    <property type="match status" value="1"/>
</dbReference>
<evidence type="ECO:0000313" key="2">
    <source>
        <dbReference type="EMBL" id="QDG54708.1"/>
    </source>
</evidence>
<dbReference type="SMART" id="SM00331">
    <property type="entry name" value="PP2C_SIG"/>
    <property type="match status" value="1"/>
</dbReference>
<dbReference type="PANTHER" id="PTHR13832:SF827">
    <property type="entry name" value="PROTEIN PHOSPHATASE 1L"/>
    <property type="match status" value="1"/>
</dbReference>
<dbReference type="PROSITE" id="PS51746">
    <property type="entry name" value="PPM_2"/>
    <property type="match status" value="1"/>
</dbReference>
<dbReference type="OrthoDB" id="5496340at2"/>
<keyword evidence="3" id="KW-1185">Reference proteome</keyword>
<dbReference type="AlphaFoldDB" id="A0A4Y6Q285"/>
<dbReference type="PROSITE" id="PS50817">
    <property type="entry name" value="INTEIN_N_TER"/>
    <property type="match status" value="1"/>
</dbReference>
<dbReference type="InterPro" id="IPR001932">
    <property type="entry name" value="PPM-type_phosphatase-like_dom"/>
</dbReference>
<dbReference type="SUPFAM" id="SSF81606">
    <property type="entry name" value="PP2C-like"/>
    <property type="match status" value="1"/>
</dbReference>
<dbReference type="Proteomes" id="UP000315995">
    <property type="component" value="Chromosome"/>
</dbReference>
<gene>
    <name evidence="2" type="ORF">FIV42_29380</name>
</gene>
<feature type="domain" description="PPM-type phosphatase" evidence="1">
    <location>
        <begin position="19"/>
        <end position="268"/>
    </location>
</feature>
<dbReference type="EMBL" id="CP041186">
    <property type="protein sequence ID" value="QDG54708.1"/>
    <property type="molecule type" value="Genomic_DNA"/>
</dbReference>
<dbReference type="CDD" id="cd00143">
    <property type="entry name" value="PP2Cc"/>
    <property type="match status" value="1"/>
</dbReference>
<dbReference type="InterPro" id="IPR006141">
    <property type="entry name" value="Intein_N"/>
</dbReference>
<dbReference type="Pfam" id="PF13672">
    <property type="entry name" value="PP2C_2"/>
    <property type="match status" value="1"/>
</dbReference>
<sequence length="270" mass="29908">MAYDSVVEGPIQEAHMKLICAGMTDVGKARDHNEDDFYLSEGNEALCVVADGMGGHRSGEVASAMAIKAIVEYYRETMSDTDYESETVNGEDTINLIQRRLQQAVQSANRAVFTAASDSELYRGMGTTIVSGYFTNEGVYLAHIGDSRAYRLRNGKLQQRTEDHSLANEYVRMGILAAEDIEYFPYKNVITRACGLTDEVEVDVHYEELEPGDIFLFCSDGLTDMVNDRLLEEMLAEGDDLEVLCKKLVDMANDHGGDDNITVILAKVAE</sequence>
<organism evidence="2 3">
    <name type="scientific">Persicimonas caeni</name>
    <dbReference type="NCBI Taxonomy" id="2292766"/>
    <lineage>
        <taxon>Bacteria</taxon>
        <taxon>Deltaproteobacteria</taxon>
        <taxon>Bradymonadales</taxon>
        <taxon>Bradymonadaceae</taxon>
        <taxon>Persicimonas</taxon>
    </lineage>
</organism>
<name>A0A4Y6Q285_PERCE</name>
<evidence type="ECO:0000313" key="3">
    <source>
        <dbReference type="Proteomes" id="UP000315995"/>
    </source>
</evidence>
<reference evidence="2 3" key="1">
    <citation type="submission" date="2019-06" db="EMBL/GenBank/DDBJ databases">
        <title>Persicimonas caeni gen. nov., sp. nov., a predatory bacterium isolated from solar saltern.</title>
        <authorList>
            <person name="Wang S."/>
        </authorList>
    </citation>
    <scope>NUCLEOTIDE SEQUENCE [LARGE SCALE GENOMIC DNA]</scope>
    <source>
        <strain evidence="2 3">YN101</strain>
    </source>
</reference>
<dbReference type="SMART" id="SM00332">
    <property type="entry name" value="PP2Cc"/>
    <property type="match status" value="1"/>
</dbReference>
<dbReference type="InterPro" id="IPR015655">
    <property type="entry name" value="PP2C"/>
</dbReference>
<dbReference type="GO" id="GO:0016539">
    <property type="term" value="P:intein-mediated protein splicing"/>
    <property type="evidence" value="ECO:0007669"/>
    <property type="project" value="InterPro"/>
</dbReference>
<dbReference type="NCBIfam" id="NF033484">
    <property type="entry name" value="Stp1_PP2C_phos"/>
    <property type="match status" value="1"/>
</dbReference>
<proteinExistence type="predicted"/>
<evidence type="ECO:0000259" key="1">
    <source>
        <dbReference type="PROSITE" id="PS51746"/>
    </source>
</evidence>